<gene>
    <name evidence="4" type="ORF">ACFPOG_28345</name>
</gene>
<dbReference type="GO" id="GO:0008483">
    <property type="term" value="F:transaminase activity"/>
    <property type="evidence" value="ECO:0007669"/>
    <property type="project" value="UniProtKB-KW"/>
</dbReference>
<evidence type="ECO:0000256" key="2">
    <source>
        <dbReference type="ARBA" id="ARBA00022898"/>
    </source>
</evidence>
<dbReference type="InterPro" id="IPR015421">
    <property type="entry name" value="PyrdxlP-dep_Trfase_major"/>
</dbReference>
<organism evidence="4 5">
    <name type="scientific">Paenibacillus aestuarii</name>
    <dbReference type="NCBI Taxonomy" id="516965"/>
    <lineage>
        <taxon>Bacteria</taxon>
        <taxon>Bacillati</taxon>
        <taxon>Bacillota</taxon>
        <taxon>Bacilli</taxon>
        <taxon>Bacillales</taxon>
        <taxon>Paenibacillaceae</taxon>
        <taxon>Paenibacillus</taxon>
    </lineage>
</organism>
<reference evidence="5" key="1">
    <citation type="journal article" date="2019" name="Int. J. Syst. Evol. Microbiol.">
        <title>The Global Catalogue of Microorganisms (GCM) 10K type strain sequencing project: providing services to taxonomists for standard genome sequencing and annotation.</title>
        <authorList>
            <consortium name="The Broad Institute Genomics Platform"/>
            <consortium name="The Broad Institute Genome Sequencing Center for Infectious Disease"/>
            <person name="Wu L."/>
            <person name="Ma J."/>
        </authorList>
    </citation>
    <scope>NUCLEOTIDE SEQUENCE [LARGE SCALE GENOMIC DNA]</scope>
    <source>
        <strain evidence="5">KACC 11904</strain>
    </source>
</reference>
<evidence type="ECO:0000256" key="3">
    <source>
        <dbReference type="RuleBase" id="RU003560"/>
    </source>
</evidence>
<comment type="similarity">
    <text evidence="1 3">Belongs to the class-III pyridoxal-phosphate-dependent aminotransferase family.</text>
</comment>
<dbReference type="PANTHER" id="PTHR43094">
    <property type="entry name" value="AMINOTRANSFERASE"/>
    <property type="match status" value="1"/>
</dbReference>
<dbReference type="PROSITE" id="PS00600">
    <property type="entry name" value="AA_TRANSFER_CLASS_3"/>
    <property type="match status" value="1"/>
</dbReference>
<evidence type="ECO:0000313" key="4">
    <source>
        <dbReference type="EMBL" id="MFC5452122.1"/>
    </source>
</evidence>
<dbReference type="PIRSF" id="PIRSF000521">
    <property type="entry name" value="Transaminase_4ab_Lys_Orn"/>
    <property type="match status" value="1"/>
</dbReference>
<keyword evidence="4" id="KW-0808">Transferase</keyword>
<proteinExistence type="inferred from homology"/>
<comment type="caution">
    <text evidence="4">The sequence shown here is derived from an EMBL/GenBank/DDBJ whole genome shotgun (WGS) entry which is preliminary data.</text>
</comment>
<dbReference type="CDD" id="cd00610">
    <property type="entry name" value="OAT_like"/>
    <property type="match status" value="1"/>
</dbReference>
<dbReference type="SUPFAM" id="SSF53383">
    <property type="entry name" value="PLP-dependent transferases"/>
    <property type="match status" value="1"/>
</dbReference>
<dbReference type="Proteomes" id="UP001596044">
    <property type="component" value="Unassembled WGS sequence"/>
</dbReference>
<dbReference type="InterPro" id="IPR015422">
    <property type="entry name" value="PyrdxlP-dep_Trfase_small"/>
</dbReference>
<dbReference type="NCBIfam" id="NF005375">
    <property type="entry name" value="PRK06917.1"/>
    <property type="match status" value="1"/>
</dbReference>
<dbReference type="InterPro" id="IPR049704">
    <property type="entry name" value="Aminotrans_3_PPA_site"/>
</dbReference>
<dbReference type="InterPro" id="IPR015424">
    <property type="entry name" value="PyrdxlP-dep_Trfase"/>
</dbReference>
<name>A0ABW0KHR0_9BACL</name>
<protein>
    <submittedName>
        <fullName evidence="4">Aspartate aminotransferase family protein</fullName>
    </submittedName>
</protein>
<keyword evidence="5" id="KW-1185">Reference proteome</keyword>
<dbReference type="EMBL" id="JBHSMJ010000042">
    <property type="protein sequence ID" value="MFC5452122.1"/>
    <property type="molecule type" value="Genomic_DNA"/>
</dbReference>
<accession>A0ABW0KHR0</accession>
<sequence>MEREREHLIKPVLGRHYPAIAYGKGVFLYDDAGKKYLDASSGAVTASIGHGVQEIAEAMQEQAGKVSFVYRSQFTSEPAEQLAKKLSDLTPGGDYWSFFVNSGSEATETAMKIAIQHWQEQGRPSKHRIISRRMSYHGITLGALSMSGHVLRRRRFVPLLEDFPVVAPPYCYRCPLRQTPAACGLACADDLDAAVKRIGAEHIAAFIAEPIIGAAGGAVVPPDGYYEKIKAICERHEILFIADEVMTGIARTGEMFGMQHFGVEPDLIALGKGMSAGYTPMAAAMAKDHVMAPILQGSRSVMSGHTYSANPQSAAVSLAVLAYIDKHGLVQAAQNQGALLLERLRQLADRHVIIGDVRGEGLLTAIEFVADRQSKHPFPPELGVTNKIIDLAFQKGLLVYPAAGGVDGDGDAIIIAPPLTITDEELELLVGLLDETIREVTQELTAERE</sequence>
<evidence type="ECO:0000313" key="5">
    <source>
        <dbReference type="Proteomes" id="UP001596044"/>
    </source>
</evidence>
<dbReference type="InterPro" id="IPR005814">
    <property type="entry name" value="Aminotrans_3"/>
</dbReference>
<dbReference type="Gene3D" id="3.40.640.10">
    <property type="entry name" value="Type I PLP-dependent aspartate aminotransferase-like (Major domain)"/>
    <property type="match status" value="1"/>
</dbReference>
<dbReference type="Pfam" id="PF00202">
    <property type="entry name" value="Aminotran_3"/>
    <property type="match status" value="1"/>
</dbReference>
<keyword evidence="2 3" id="KW-0663">Pyridoxal phosphate</keyword>
<evidence type="ECO:0000256" key="1">
    <source>
        <dbReference type="ARBA" id="ARBA00008954"/>
    </source>
</evidence>
<dbReference type="PANTHER" id="PTHR43094:SF1">
    <property type="entry name" value="AMINOTRANSFERASE CLASS-III"/>
    <property type="match status" value="1"/>
</dbReference>
<dbReference type="RefSeq" id="WP_270877879.1">
    <property type="nucleotide sequence ID" value="NZ_JAQFVF010000010.1"/>
</dbReference>
<keyword evidence="4" id="KW-0032">Aminotransferase</keyword>
<dbReference type="Gene3D" id="3.90.1150.10">
    <property type="entry name" value="Aspartate Aminotransferase, domain 1"/>
    <property type="match status" value="1"/>
</dbReference>